<feature type="region of interest" description="Disordered" evidence="1">
    <location>
        <begin position="1"/>
        <end position="63"/>
    </location>
</feature>
<dbReference type="Proteomes" id="UP000481153">
    <property type="component" value="Unassembled WGS sequence"/>
</dbReference>
<dbReference type="EMBL" id="VJMJ01000101">
    <property type="protein sequence ID" value="KAF0735152.1"/>
    <property type="molecule type" value="Genomic_DNA"/>
</dbReference>
<accession>A0A6G0X5L5</accession>
<name>A0A6G0X5L5_9STRA</name>
<proteinExistence type="predicted"/>
<organism evidence="3 4">
    <name type="scientific">Aphanomyces euteiches</name>
    <dbReference type="NCBI Taxonomy" id="100861"/>
    <lineage>
        <taxon>Eukaryota</taxon>
        <taxon>Sar</taxon>
        <taxon>Stramenopiles</taxon>
        <taxon>Oomycota</taxon>
        <taxon>Saprolegniomycetes</taxon>
        <taxon>Saprolegniales</taxon>
        <taxon>Verrucalvaceae</taxon>
        <taxon>Aphanomyces</taxon>
    </lineage>
</organism>
<dbReference type="PROSITE" id="PS50838">
    <property type="entry name" value="MAGE"/>
    <property type="match status" value="1"/>
</dbReference>
<dbReference type="InterPro" id="IPR041898">
    <property type="entry name" value="MAGE_WH1"/>
</dbReference>
<sequence length="284" mass="32221">MEVNPKRSKLSARRGNSESETKQGSDDEEDDLDFTQREPVEVATQSMSQVYDDDDNEPTSIANMNSKTKEDLLAKTVRYLLYKASAFEPVKLPELRKAVFPGHQNVTRYFLGHAARKLETIFGYKAVAVDDFVGGGSGKKDVFLIVNSIADQSHLIKVNKFHGKKERGLLMMIFGFIWCAPARRLEEDKLWKNLTLLDKSIRDKKHPVFGDLTLLLKAFESQTYLTSDSEIDPDGKRVKFYMFGPRAMAEVGKAQILTFVCKLINGRHPSKELLAELEHEDSQE</sequence>
<keyword evidence="4" id="KW-1185">Reference proteome</keyword>
<dbReference type="AlphaFoldDB" id="A0A6G0X5L5"/>
<dbReference type="Pfam" id="PF01454">
    <property type="entry name" value="MAGE"/>
    <property type="match status" value="1"/>
</dbReference>
<dbReference type="Gene3D" id="1.10.10.1210">
    <property type="entry name" value="MAGE homology domain, winged helix WH2 motif"/>
    <property type="match status" value="1"/>
</dbReference>
<gene>
    <name evidence="3" type="ORF">Ae201684_008363</name>
</gene>
<feature type="compositionally biased region" description="Basic and acidic residues" evidence="1">
    <location>
        <begin position="15"/>
        <end position="25"/>
    </location>
</feature>
<feature type="compositionally biased region" description="Basic residues" evidence="1">
    <location>
        <begin position="1"/>
        <end position="12"/>
    </location>
</feature>
<feature type="domain" description="MAGE" evidence="2">
    <location>
        <begin position="69"/>
        <end position="263"/>
    </location>
</feature>
<dbReference type="PANTHER" id="PTHR11736:SF14">
    <property type="entry name" value="NSE3 HOMOLOG, SMC5-SMC6 COMPLEX COMPONENT"/>
    <property type="match status" value="1"/>
</dbReference>
<evidence type="ECO:0000313" key="3">
    <source>
        <dbReference type="EMBL" id="KAF0735152.1"/>
    </source>
</evidence>
<dbReference type="InterPro" id="IPR037445">
    <property type="entry name" value="MAGE"/>
</dbReference>
<evidence type="ECO:0000259" key="2">
    <source>
        <dbReference type="PROSITE" id="PS50838"/>
    </source>
</evidence>
<protein>
    <recommendedName>
        <fullName evidence="2">MAGE domain-containing protein</fullName>
    </recommendedName>
</protein>
<dbReference type="PANTHER" id="PTHR11736">
    <property type="entry name" value="MELANOMA-ASSOCIATED ANTIGEN MAGE ANTIGEN"/>
    <property type="match status" value="1"/>
</dbReference>
<comment type="caution">
    <text evidence="3">The sequence shown here is derived from an EMBL/GenBank/DDBJ whole genome shotgun (WGS) entry which is preliminary data.</text>
</comment>
<dbReference type="GO" id="GO:0005634">
    <property type="term" value="C:nucleus"/>
    <property type="evidence" value="ECO:0007669"/>
    <property type="project" value="TreeGrafter"/>
</dbReference>
<dbReference type="VEuPathDB" id="FungiDB:AeMF1_010325"/>
<evidence type="ECO:0000313" key="4">
    <source>
        <dbReference type="Proteomes" id="UP000481153"/>
    </source>
</evidence>
<evidence type="ECO:0000256" key="1">
    <source>
        <dbReference type="SAM" id="MobiDB-lite"/>
    </source>
</evidence>
<reference evidence="3 4" key="1">
    <citation type="submission" date="2019-07" db="EMBL/GenBank/DDBJ databases">
        <title>Genomics analysis of Aphanomyces spp. identifies a new class of oomycete effector associated with host adaptation.</title>
        <authorList>
            <person name="Gaulin E."/>
        </authorList>
    </citation>
    <scope>NUCLEOTIDE SEQUENCE [LARGE SCALE GENOMIC DNA]</scope>
    <source>
        <strain evidence="3 4">ATCC 201684</strain>
    </source>
</reference>
<dbReference type="InterPro" id="IPR041899">
    <property type="entry name" value="MAGE_WH2"/>
</dbReference>
<dbReference type="InterPro" id="IPR002190">
    <property type="entry name" value="MHD_dom"/>
</dbReference>
<dbReference type="SMART" id="SM01373">
    <property type="entry name" value="MAGE"/>
    <property type="match status" value="1"/>
</dbReference>
<dbReference type="Gene3D" id="1.10.10.1200">
    <property type="entry name" value="MAGE homology domain, winged helix WH1 motif"/>
    <property type="match status" value="1"/>
</dbReference>